<evidence type="ECO:0008006" key="4">
    <source>
        <dbReference type="Google" id="ProtNLM"/>
    </source>
</evidence>
<feature type="region of interest" description="Disordered" evidence="1">
    <location>
        <begin position="33"/>
        <end position="72"/>
    </location>
</feature>
<dbReference type="Proteomes" id="UP000243579">
    <property type="component" value="Unassembled WGS sequence"/>
</dbReference>
<sequence length="426" mass="48604">MLDEFATMPLEETLLDVDAMMMEEFSTMFLPTLAKPSTPSGASATASSGSDMDSPPKPTSTAPKKINESRKRQREELEYLRVKVDELQKHLTVLQQIKAVETEGETPWQKLAHQMRMDKQNALLENEKLKQELEEQIEFGKTLQTILKKRPRLTTLPTLDQDQWRLCRLVKDPIMRAKAMNEILKQQYLALPGAMVESGLVDMEADYLACKPKLARNQDDQLITETIWCQNLPYDHGFVTRCMWVLMGDPSRYDYAGFSMLETFDADTKYLCTVGQLDNLLTSQCRFLLRRVVEADRVVFMMRSILEDELMPHDKTALVNNKSAWFVVEPSNAGGCRLKFYQKATLPMMQSQLFLQHPKFKMPGSPYYRIGSITDAVMTSMREMITTFKQALVLVLQRQYSAYASMGSVNASEIQAMSVEGHPGCN</sequence>
<reference evidence="2 3" key="1">
    <citation type="journal article" date="2014" name="Genome Biol. Evol.">
        <title>The secreted proteins of Achlya hypogyna and Thraustotheca clavata identify the ancestral oomycete secretome and reveal gene acquisitions by horizontal gene transfer.</title>
        <authorList>
            <person name="Misner I."/>
            <person name="Blouin N."/>
            <person name="Leonard G."/>
            <person name="Richards T.A."/>
            <person name="Lane C.E."/>
        </authorList>
    </citation>
    <scope>NUCLEOTIDE SEQUENCE [LARGE SCALE GENOMIC DNA]</scope>
    <source>
        <strain evidence="2 3">ATCC 48635</strain>
    </source>
</reference>
<feature type="compositionally biased region" description="Low complexity" evidence="1">
    <location>
        <begin position="36"/>
        <end position="50"/>
    </location>
</feature>
<evidence type="ECO:0000256" key="1">
    <source>
        <dbReference type="SAM" id="MobiDB-lite"/>
    </source>
</evidence>
<evidence type="ECO:0000313" key="2">
    <source>
        <dbReference type="EMBL" id="OQR93507.1"/>
    </source>
</evidence>
<gene>
    <name evidence="2" type="ORF">ACHHYP_02490</name>
</gene>
<dbReference type="OrthoDB" id="71948at2759"/>
<accession>A0A1V9Z6G3</accession>
<dbReference type="EMBL" id="JNBR01000405">
    <property type="protein sequence ID" value="OQR93507.1"/>
    <property type="molecule type" value="Genomic_DNA"/>
</dbReference>
<keyword evidence="3" id="KW-1185">Reference proteome</keyword>
<dbReference type="AlphaFoldDB" id="A0A1V9Z6G3"/>
<organism evidence="2 3">
    <name type="scientific">Achlya hypogyna</name>
    <name type="common">Oomycete</name>
    <name type="synonym">Protoachlya hypogyna</name>
    <dbReference type="NCBI Taxonomy" id="1202772"/>
    <lineage>
        <taxon>Eukaryota</taxon>
        <taxon>Sar</taxon>
        <taxon>Stramenopiles</taxon>
        <taxon>Oomycota</taxon>
        <taxon>Saprolegniomycetes</taxon>
        <taxon>Saprolegniales</taxon>
        <taxon>Achlyaceae</taxon>
        <taxon>Achlya</taxon>
    </lineage>
</organism>
<protein>
    <recommendedName>
        <fullName evidence="4">M96 mating-specific protein family</fullName>
    </recommendedName>
</protein>
<evidence type="ECO:0000313" key="3">
    <source>
        <dbReference type="Proteomes" id="UP000243579"/>
    </source>
</evidence>
<comment type="caution">
    <text evidence="2">The sequence shown here is derived from an EMBL/GenBank/DDBJ whole genome shotgun (WGS) entry which is preliminary data.</text>
</comment>
<name>A0A1V9Z6G3_ACHHY</name>
<proteinExistence type="predicted"/>